<evidence type="ECO:0000313" key="3">
    <source>
        <dbReference type="Proteomes" id="UP000035955"/>
    </source>
</evidence>
<dbReference type="RefSeq" id="WP_048445311.1">
    <property type="nucleotide sequence ID" value="NZ_LABY01000110.1"/>
</dbReference>
<organism evidence="2 3">
    <name type="scientific">Methylobacterium variabile</name>
    <dbReference type="NCBI Taxonomy" id="298794"/>
    <lineage>
        <taxon>Bacteria</taxon>
        <taxon>Pseudomonadati</taxon>
        <taxon>Pseudomonadota</taxon>
        <taxon>Alphaproteobacteria</taxon>
        <taxon>Hyphomicrobiales</taxon>
        <taxon>Methylobacteriaceae</taxon>
        <taxon>Methylobacterium</taxon>
    </lineage>
</organism>
<feature type="region of interest" description="Disordered" evidence="1">
    <location>
        <begin position="1"/>
        <end position="44"/>
    </location>
</feature>
<dbReference type="Proteomes" id="UP000035955">
    <property type="component" value="Unassembled WGS sequence"/>
</dbReference>
<dbReference type="EMBL" id="LABY01000110">
    <property type="protein sequence ID" value="KMO35868.1"/>
    <property type="molecule type" value="Genomic_DNA"/>
</dbReference>
<feature type="compositionally biased region" description="Low complexity" evidence="1">
    <location>
        <begin position="21"/>
        <end position="34"/>
    </location>
</feature>
<name>A0A0J6SR65_9HYPH</name>
<accession>A0A0J6SR65</accession>
<protein>
    <submittedName>
        <fullName evidence="2">Uncharacterized protein</fullName>
    </submittedName>
</protein>
<sequence length="61" mass="6523">MSLPPPRQPDPASDRPEAAGRSRAVVPRAAASPEEVPDGRDRQASQRLVAAKQFDIYGLIG</sequence>
<comment type="caution">
    <text evidence="2">The sequence shown here is derived from an EMBL/GenBank/DDBJ whole genome shotgun (WGS) entry which is preliminary data.</text>
</comment>
<gene>
    <name evidence="2" type="ORF">VQ02_16650</name>
</gene>
<evidence type="ECO:0000313" key="2">
    <source>
        <dbReference type="EMBL" id="KMO35868.1"/>
    </source>
</evidence>
<dbReference type="PATRIC" id="fig|298794.3.peg.412"/>
<reference evidence="2 3" key="1">
    <citation type="submission" date="2015-03" db="EMBL/GenBank/DDBJ databases">
        <title>Genome sequencing of Methylobacterium variabile DSM 16961.</title>
        <authorList>
            <person name="Chaudhry V."/>
            <person name="Patil P.B."/>
        </authorList>
    </citation>
    <scope>NUCLEOTIDE SEQUENCE [LARGE SCALE GENOMIC DNA]</scope>
    <source>
        <strain evidence="2 3">DSM 16961</strain>
    </source>
</reference>
<dbReference type="AlphaFoldDB" id="A0A0J6SR65"/>
<evidence type="ECO:0000256" key="1">
    <source>
        <dbReference type="SAM" id="MobiDB-lite"/>
    </source>
</evidence>
<keyword evidence="3" id="KW-1185">Reference proteome</keyword>
<proteinExistence type="predicted"/>